<dbReference type="SUPFAM" id="SSF74653">
    <property type="entry name" value="TolA/TonB C-terminal domain"/>
    <property type="match status" value="1"/>
</dbReference>
<sequence length="340" mass="36494">MDTRITLEARHGARGAVRPVTLVAIAVIVMLAIASWFLIIQPHEEMVLSDAGGHPSTPVTPGTVAAPPPANVEAMGTDQLLSEARKAMNDQRYLAPAGNNAFEFYLKALEREPGNAVATDALRETFPFAASSAEQAINARNFNEAQREIDLLAKADPANFTLTILRSKLDAQRKLQDKEQQQASDQERQQQLAAQKAAEEKAAADKAAEAQQASTTAPKGTTAGSTRNAASSQAAETAAAPAPVQAAPTSTPAVLIRSVNPRYPTQAQRARTEGYVVLSFTVTSEGRTSNIKVTEAQPRRVFDRAAIDAVERWEFKPATRNGEPVDSTLTNRINFTLGQP</sequence>
<dbReference type="InterPro" id="IPR051045">
    <property type="entry name" value="TonB-dependent_transducer"/>
</dbReference>
<dbReference type="InterPro" id="IPR037682">
    <property type="entry name" value="TonB_C"/>
</dbReference>
<evidence type="ECO:0000256" key="9">
    <source>
        <dbReference type="ARBA" id="ARBA00023136"/>
    </source>
</evidence>
<evidence type="ECO:0000259" key="12">
    <source>
        <dbReference type="PROSITE" id="PS52015"/>
    </source>
</evidence>
<dbReference type="PROSITE" id="PS52015">
    <property type="entry name" value="TONB_CTD"/>
    <property type="match status" value="1"/>
</dbReference>
<keyword evidence="7 10" id="KW-0653">Protein transport</keyword>
<evidence type="ECO:0000256" key="8">
    <source>
        <dbReference type="ARBA" id="ARBA00022989"/>
    </source>
</evidence>
<keyword evidence="10" id="KW-0735">Signal-anchor</keyword>
<evidence type="ECO:0000256" key="10">
    <source>
        <dbReference type="RuleBase" id="RU362123"/>
    </source>
</evidence>
<keyword evidence="6 10" id="KW-0812">Transmembrane</keyword>
<evidence type="ECO:0000256" key="2">
    <source>
        <dbReference type="ARBA" id="ARBA00006555"/>
    </source>
</evidence>
<keyword evidence="14" id="KW-1185">Reference proteome</keyword>
<reference evidence="13 14" key="1">
    <citation type="submission" date="2020-10" db="EMBL/GenBank/DDBJ databases">
        <title>Phylogeny of dyella-like bacteria.</title>
        <authorList>
            <person name="Fu J."/>
        </authorList>
    </citation>
    <scope>NUCLEOTIDE SEQUENCE [LARGE SCALE GENOMIC DNA]</scope>
    <source>
        <strain evidence="13 14">Gsoil3046</strain>
    </source>
</reference>
<evidence type="ECO:0000256" key="4">
    <source>
        <dbReference type="ARBA" id="ARBA00022475"/>
    </source>
</evidence>
<dbReference type="RefSeq" id="WP_404632319.1">
    <property type="nucleotide sequence ID" value="NZ_JADIKM010000002.1"/>
</dbReference>
<dbReference type="PANTHER" id="PTHR33446">
    <property type="entry name" value="PROTEIN TONB-RELATED"/>
    <property type="match status" value="1"/>
</dbReference>
<dbReference type="Pfam" id="PF03544">
    <property type="entry name" value="TonB_C"/>
    <property type="match status" value="1"/>
</dbReference>
<evidence type="ECO:0000256" key="7">
    <source>
        <dbReference type="ARBA" id="ARBA00022927"/>
    </source>
</evidence>
<keyword evidence="3 10" id="KW-0813">Transport</keyword>
<organism evidence="13 14">
    <name type="scientific">Dyella ginsengisoli</name>
    <dbReference type="NCBI Taxonomy" id="363848"/>
    <lineage>
        <taxon>Bacteria</taxon>
        <taxon>Pseudomonadati</taxon>
        <taxon>Pseudomonadota</taxon>
        <taxon>Gammaproteobacteria</taxon>
        <taxon>Lysobacterales</taxon>
        <taxon>Rhodanobacteraceae</taxon>
        <taxon>Dyella</taxon>
    </lineage>
</organism>
<dbReference type="NCBIfam" id="TIGR01352">
    <property type="entry name" value="tonB_Cterm"/>
    <property type="match status" value="1"/>
</dbReference>
<keyword evidence="4 10" id="KW-1003">Cell membrane</keyword>
<evidence type="ECO:0000256" key="5">
    <source>
        <dbReference type="ARBA" id="ARBA00022519"/>
    </source>
</evidence>
<feature type="compositionally biased region" description="Polar residues" evidence="11">
    <location>
        <begin position="214"/>
        <end position="228"/>
    </location>
</feature>
<feature type="compositionally biased region" description="Basic and acidic residues" evidence="11">
    <location>
        <begin position="197"/>
        <end position="208"/>
    </location>
</feature>
<comment type="caution">
    <text evidence="13">The sequence shown here is derived from an EMBL/GenBank/DDBJ whole genome shotgun (WGS) entry which is preliminary data.</text>
</comment>
<keyword evidence="5 10" id="KW-0997">Cell inner membrane</keyword>
<dbReference type="Proteomes" id="UP001620460">
    <property type="component" value="Unassembled WGS sequence"/>
</dbReference>
<dbReference type="Gene3D" id="3.30.1150.10">
    <property type="match status" value="1"/>
</dbReference>
<protein>
    <recommendedName>
        <fullName evidence="10">Protein TonB</fullName>
    </recommendedName>
</protein>
<feature type="region of interest" description="Disordered" evidence="11">
    <location>
        <begin position="175"/>
        <end position="251"/>
    </location>
</feature>
<evidence type="ECO:0000313" key="13">
    <source>
        <dbReference type="EMBL" id="MFK2904131.1"/>
    </source>
</evidence>
<comment type="function">
    <text evidence="10">Interacts with outer membrane receptor proteins that carry out high-affinity binding and energy dependent uptake into the periplasmic space of specific substrates. It could act to transduce energy from the cytoplasmic membrane to specific energy-requiring processes in the outer membrane, resulting in the release into the periplasm of ligands bound by these outer membrane proteins.</text>
</comment>
<proteinExistence type="inferred from homology"/>
<feature type="domain" description="TonB C-terminal" evidence="12">
    <location>
        <begin position="248"/>
        <end position="340"/>
    </location>
</feature>
<evidence type="ECO:0000256" key="1">
    <source>
        <dbReference type="ARBA" id="ARBA00004383"/>
    </source>
</evidence>
<dbReference type="InterPro" id="IPR003538">
    <property type="entry name" value="TonB"/>
</dbReference>
<dbReference type="PRINTS" id="PR01374">
    <property type="entry name" value="TONBPROTEIN"/>
</dbReference>
<evidence type="ECO:0000256" key="6">
    <source>
        <dbReference type="ARBA" id="ARBA00022692"/>
    </source>
</evidence>
<gene>
    <name evidence="13" type="ORF">ISP17_09145</name>
</gene>
<keyword evidence="8 10" id="KW-1133">Transmembrane helix</keyword>
<comment type="similarity">
    <text evidence="2 10">Belongs to the TonB family.</text>
</comment>
<evidence type="ECO:0000313" key="14">
    <source>
        <dbReference type="Proteomes" id="UP001620460"/>
    </source>
</evidence>
<keyword evidence="9 10" id="KW-0472">Membrane</keyword>
<comment type="subcellular location">
    <subcellularLocation>
        <location evidence="1 10">Cell inner membrane</location>
        <topology evidence="1 10">Single-pass membrane protein</topology>
        <orientation evidence="1 10">Periplasmic side</orientation>
    </subcellularLocation>
</comment>
<feature type="compositionally biased region" description="Basic and acidic residues" evidence="11">
    <location>
        <begin position="175"/>
        <end position="188"/>
    </location>
</feature>
<feature type="compositionally biased region" description="Low complexity" evidence="11">
    <location>
        <begin position="229"/>
        <end position="251"/>
    </location>
</feature>
<dbReference type="EMBL" id="JADIKM010000002">
    <property type="protein sequence ID" value="MFK2904131.1"/>
    <property type="molecule type" value="Genomic_DNA"/>
</dbReference>
<feature type="transmembrane region" description="Helical" evidence="10">
    <location>
        <begin position="20"/>
        <end position="39"/>
    </location>
</feature>
<evidence type="ECO:0000256" key="3">
    <source>
        <dbReference type="ARBA" id="ARBA00022448"/>
    </source>
</evidence>
<accession>A0ABW8JVD9</accession>
<dbReference type="InterPro" id="IPR006260">
    <property type="entry name" value="TonB/TolA_C"/>
</dbReference>
<evidence type="ECO:0000256" key="11">
    <source>
        <dbReference type="SAM" id="MobiDB-lite"/>
    </source>
</evidence>
<name>A0ABW8JVD9_9GAMM</name>